<dbReference type="Proteomes" id="UP000452235">
    <property type="component" value="Unassembled WGS sequence"/>
</dbReference>
<comment type="caution">
    <text evidence="2">The sequence shown here is derived from an EMBL/GenBank/DDBJ whole genome shotgun (WGS) entry which is preliminary data.</text>
</comment>
<evidence type="ECO:0000313" key="2">
    <source>
        <dbReference type="EMBL" id="GFF12689.1"/>
    </source>
</evidence>
<evidence type="ECO:0000256" key="1">
    <source>
        <dbReference type="SAM" id="MobiDB-lite"/>
    </source>
</evidence>
<feature type="region of interest" description="Disordered" evidence="1">
    <location>
        <begin position="104"/>
        <end position="123"/>
    </location>
</feature>
<dbReference type="VEuPathDB" id="FungiDB:ATEG_01690"/>
<dbReference type="OrthoDB" id="4483326at2759"/>
<protein>
    <submittedName>
        <fullName evidence="2">Uncharacterized protein</fullName>
    </submittedName>
</protein>
<feature type="compositionally biased region" description="Low complexity" evidence="1">
    <location>
        <begin position="110"/>
        <end position="123"/>
    </location>
</feature>
<accession>A0A5M3YQY6</accession>
<name>A0A5M3YQY6_ASPTE</name>
<dbReference type="AlphaFoldDB" id="A0A5M3YQY6"/>
<sequence>MCYKSNYEPYTSQPLDAEPTNEQLLYPLGALYPHVVALQLQSDESPWLKTRQYAGYHDTSCWADIEVPSSPSEFSTRSTIRSRYSDSTACKLVSRIRRLLSRDELRRRQQQQQQQQQQQRRYE</sequence>
<proteinExistence type="predicted"/>
<dbReference type="EMBL" id="BLJY01000001">
    <property type="protein sequence ID" value="GFF12689.1"/>
    <property type="molecule type" value="Genomic_DNA"/>
</dbReference>
<keyword evidence="3" id="KW-1185">Reference proteome</keyword>
<gene>
    <name evidence="2" type="ORF">ATEIFO6365_0001091300</name>
</gene>
<organism evidence="2 3">
    <name type="scientific">Aspergillus terreus</name>
    <dbReference type="NCBI Taxonomy" id="33178"/>
    <lineage>
        <taxon>Eukaryota</taxon>
        <taxon>Fungi</taxon>
        <taxon>Dikarya</taxon>
        <taxon>Ascomycota</taxon>
        <taxon>Pezizomycotina</taxon>
        <taxon>Eurotiomycetes</taxon>
        <taxon>Eurotiomycetidae</taxon>
        <taxon>Eurotiales</taxon>
        <taxon>Aspergillaceae</taxon>
        <taxon>Aspergillus</taxon>
        <taxon>Aspergillus subgen. Circumdati</taxon>
    </lineage>
</organism>
<reference evidence="2 3" key="1">
    <citation type="submission" date="2020-01" db="EMBL/GenBank/DDBJ databases">
        <title>Aspergillus terreus IFO 6365 whole genome shotgun sequence.</title>
        <authorList>
            <person name="Kanamasa S."/>
            <person name="Takahashi H."/>
        </authorList>
    </citation>
    <scope>NUCLEOTIDE SEQUENCE [LARGE SCALE GENOMIC DNA]</scope>
    <source>
        <strain evidence="2 3">IFO 6365</strain>
    </source>
</reference>
<evidence type="ECO:0000313" key="3">
    <source>
        <dbReference type="Proteomes" id="UP000452235"/>
    </source>
</evidence>